<sequence>MIRTPGRDALVETVSRLSARPVLDGYRPGGEVVSRGVRFANGPFLDVFAQEAGAPALILQGSITTLEGVAAERDWGFRSYRREAITDPAQDQPWSMLMFRRGQGLLTQISAIEYATDPAPWALPAFSGPLYPPDTPPDPGVRLRRVWLGAQDVNRAAAALMALGFVVAGPVASDFAPHAGTLFRGSRADLVLFPGPDGVARIDIDGREPQRVDLTADLALVCGEA</sequence>
<protein>
    <submittedName>
        <fullName evidence="1">Uncharacterized protein</fullName>
    </submittedName>
</protein>
<dbReference type="Proteomes" id="UP001598130">
    <property type="component" value="Unassembled WGS sequence"/>
</dbReference>
<dbReference type="EMBL" id="JAOTJD010000012">
    <property type="protein sequence ID" value="MFD3263905.1"/>
    <property type="molecule type" value="Genomic_DNA"/>
</dbReference>
<dbReference type="RefSeq" id="WP_377369177.1">
    <property type="nucleotide sequence ID" value="NZ_JAOTJD010000012.1"/>
</dbReference>
<evidence type="ECO:0000313" key="2">
    <source>
        <dbReference type="Proteomes" id="UP001598130"/>
    </source>
</evidence>
<accession>A0ABW6CLG2</accession>
<reference evidence="1 2" key="1">
    <citation type="submission" date="2022-09" db="EMBL/GenBank/DDBJ databases">
        <title>New species of Phenylobacterium.</title>
        <authorList>
            <person name="Mieszkin S."/>
        </authorList>
    </citation>
    <scope>NUCLEOTIDE SEQUENCE [LARGE SCALE GENOMIC DNA]</scope>
    <source>
        <strain evidence="1 2">HK31-G</strain>
    </source>
</reference>
<name>A0ABW6CLG2_9CAUL</name>
<comment type="caution">
    <text evidence="1">The sequence shown here is derived from an EMBL/GenBank/DDBJ whole genome shotgun (WGS) entry which is preliminary data.</text>
</comment>
<evidence type="ECO:0000313" key="1">
    <source>
        <dbReference type="EMBL" id="MFD3263905.1"/>
    </source>
</evidence>
<organism evidence="1 2">
    <name type="scientific">Phenylobacterium ferrooxidans</name>
    <dbReference type="NCBI Taxonomy" id="2982689"/>
    <lineage>
        <taxon>Bacteria</taxon>
        <taxon>Pseudomonadati</taxon>
        <taxon>Pseudomonadota</taxon>
        <taxon>Alphaproteobacteria</taxon>
        <taxon>Caulobacterales</taxon>
        <taxon>Caulobacteraceae</taxon>
        <taxon>Phenylobacterium</taxon>
    </lineage>
</organism>
<keyword evidence="2" id="KW-1185">Reference proteome</keyword>
<proteinExistence type="predicted"/>
<gene>
    <name evidence="1" type="ORF">OCL97_08025</name>
</gene>